<dbReference type="GO" id="GO:0008360">
    <property type="term" value="P:regulation of cell shape"/>
    <property type="evidence" value="ECO:0007669"/>
    <property type="project" value="UniProtKB-KW"/>
</dbReference>
<name>A0A4V1ALV3_9LACO</name>
<dbReference type="GO" id="GO:0071555">
    <property type="term" value="P:cell wall organization"/>
    <property type="evidence" value="ECO:0007669"/>
    <property type="project" value="UniProtKB-KW"/>
</dbReference>
<dbReference type="PRINTS" id="PR00725">
    <property type="entry name" value="DADACBPTASE1"/>
</dbReference>
<protein>
    <submittedName>
        <fullName evidence="13">D-alanyl-D-alanine carboxypeptidase</fullName>
    </submittedName>
</protein>
<dbReference type="PANTHER" id="PTHR21581:SF11">
    <property type="entry name" value="D-ALANYL-D-ALANINE CARBOXYPEPTIDASE DACA"/>
    <property type="match status" value="1"/>
</dbReference>
<evidence type="ECO:0000313" key="14">
    <source>
        <dbReference type="Proteomes" id="UP000294321"/>
    </source>
</evidence>
<dbReference type="Gene3D" id="3.40.710.10">
    <property type="entry name" value="DD-peptidase/beta-lactamase superfamily"/>
    <property type="match status" value="1"/>
</dbReference>
<dbReference type="InterPro" id="IPR012338">
    <property type="entry name" value="Beta-lactam/transpept-like"/>
</dbReference>
<keyword evidence="14" id="KW-1185">Reference proteome</keyword>
<evidence type="ECO:0000256" key="10">
    <source>
        <dbReference type="SAM" id="MobiDB-lite"/>
    </source>
</evidence>
<keyword evidence="2 11" id="KW-0732">Signal</keyword>
<dbReference type="KEGG" id="lji:ELX58_07340"/>
<dbReference type="SUPFAM" id="SSF56601">
    <property type="entry name" value="beta-lactamase/transpeptidase-like"/>
    <property type="match status" value="1"/>
</dbReference>
<dbReference type="GO" id="GO:0006508">
    <property type="term" value="P:proteolysis"/>
    <property type="evidence" value="ECO:0007669"/>
    <property type="project" value="InterPro"/>
</dbReference>
<feature type="signal peptide" evidence="11">
    <location>
        <begin position="1"/>
        <end position="28"/>
    </location>
</feature>
<organism evidence="13 14">
    <name type="scientific">Acetilactobacillus jinshanensis</name>
    <dbReference type="NCBI Taxonomy" id="1720083"/>
    <lineage>
        <taxon>Bacteria</taxon>
        <taxon>Bacillati</taxon>
        <taxon>Bacillota</taxon>
        <taxon>Bacilli</taxon>
        <taxon>Lactobacillales</taxon>
        <taxon>Lactobacillaceae</taxon>
        <taxon>Acetilactobacillus</taxon>
    </lineage>
</organism>
<keyword evidence="6" id="KW-0961">Cell wall biogenesis/degradation</keyword>
<feature type="binding site" evidence="8">
    <location>
        <position position="353"/>
    </location>
    <ligand>
        <name>substrate</name>
    </ligand>
</feature>
<dbReference type="AlphaFoldDB" id="A0A4V1ALV3"/>
<dbReference type="PANTHER" id="PTHR21581">
    <property type="entry name" value="D-ALANYL-D-ALANINE CARBOXYPEPTIDASE"/>
    <property type="match status" value="1"/>
</dbReference>
<keyword evidence="5" id="KW-0573">Peptidoglycan synthesis</keyword>
<evidence type="ECO:0000256" key="8">
    <source>
        <dbReference type="PIRSR" id="PIRSR618044-2"/>
    </source>
</evidence>
<evidence type="ECO:0000256" key="5">
    <source>
        <dbReference type="ARBA" id="ARBA00022984"/>
    </source>
</evidence>
<reference evidence="14" key="1">
    <citation type="submission" date="2018-12" db="EMBL/GenBank/DDBJ databases">
        <title>A new species of lactobacillus.</title>
        <authorList>
            <person name="Jian Y."/>
            <person name="Xin L."/>
            <person name="Hong Z.J."/>
            <person name="Ming L.Z."/>
            <person name="Hong X.Z."/>
        </authorList>
    </citation>
    <scope>NUCLEOTIDE SEQUENCE [LARGE SCALE GENOMIC DNA]</scope>
    <source>
        <strain evidence="14">HSLZ-75</strain>
    </source>
</reference>
<evidence type="ECO:0000313" key="13">
    <source>
        <dbReference type="EMBL" id="QBP18899.1"/>
    </source>
</evidence>
<evidence type="ECO:0000256" key="6">
    <source>
        <dbReference type="ARBA" id="ARBA00023316"/>
    </source>
</evidence>
<feature type="compositionally biased region" description="Low complexity" evidence="10">
    <location>
        <begin position="45"/>
        <end position="65"/>
    </location>
</feature>
<keyword evidence="4" id="KW-0133">Cell shape</keyword>
<evidence type="ECO:0000256" key="4">
    <source>
        <dbReference type="ARBA" id="ARBA00022960"/>
    </source>
</evidence>
<dbReference type="Proteomes" id="UP000294321">
    <property type="component" value="Chromosome"/>
</dbReference>
<dbReference type="GO" id="GO:0009002">
    <property type="term" value="F:serine-type D-Ala-D-Ala carboxypeptidase activity"/>
    <property type="evidence" value="ECO:0007669"/>
    <property type="project" value="InterPro"/>
</dbReference>
<dbReference type="EMBL" id="CP034726">
    <property type="protein sequence ID" value="QBP18899.1"/>
    <property type="molecule type" value="Genomic_DNA"/>
</dbReference>
<keyword evidence="13" id="KW-0121">Carboxypeptidase</keyword>
<dbReference type="GO" id="GO:0009252">
    <property type="term" value="P:peptidoglycan biosynthetic process"/>
    <property type="evidence" value="ECO:0007669"/>
    <property type="project" value="UniProtKB-KW"/>
</dbReference>
<feature type="active site" evidence="7">
    <location>
        <position position="231"/>
    </location>
</feature>
<dbReference type="InterPro" id="IPR018044">
    <property type="entry name" value="Peptidase_S11"/>
</dbReference>
<evidence type="ECO:0000256" key="9">
    <source>
        <dbReference type="RuleBase" id="RU004016"/>
    </source>
</evidence>
<feature type="chain" id="PRO_5020679937" evidence="11">
    <location>
        <begin position="29"/>
        <end position="406"/>
    </location>
</feature>
<feature type="compositionally biased region" description="Basic residues" evidence="10">
    <location>
        <begin position="69"/>
        <end position="87"/>
    </location>
</feature>
<evidence type="ECO:0000256" key="7">
    <source>
        <dbReference type="PIRSR" id="PIRSR618044-1"/>
    </source>
</evidence>
<feature type="region of interest" description="Disordered" evidence="10">
    <location>
        <begin position="23"/>
        <end position="119"/>
    </location>
</feature>
<feature type="domain" description="Peptidase S11 D-alanyl-D-alanine carboxypeptidase A N-terminal" evidence="12">
    <location>
        <begin position="141"/>
        <end position="384"/>
    </location>
</feature>
<gene>
    <name evidence="13" type="ORF">ELX58_07340</name>
</gene>
<evidence type="ECO:0000256" key="3">
    <source>
        <dbReference type="ARBA" id="ARBA00022801"/>
    </source>
</evidence>
<feature type="compositionally biased region" description="Polar residues" evidence="10">
    <location>
        <begin position="23"/>
        <end position="39"/>
    </location>
</feature>
<proteinExistence type="inferred from homology"/>
<evidence type="ECO:0000256" key="1">
    <source>
        <dbReference type="ARBA" id="ARBA00007164"/>
    </source>
</evidence>
<keyword evidence="13" id="KW-0645">Protease</keyword>
<dbReference type="Pfam" id="PF00768">
    <property type="entry name" value="Peptidase_S11"/>
    <property type="match status" value="1"/>
</dbReference>
<evidence type="ECO:0000259" key="12">
    <source>
        <dbReference type="Pfam" id="PF00768"/>
    </source>
</evidence>
<evidence type="ECO:0000256" key="2">
    <source>
        <dbReference type="ARBA" id="ARBA00022729"/>
    </source>
</evidence>
<feature type="active site" description="Proton acceptor" evidence="7">
    <location>
        <position position="170"/>
    </location>
</feature>
<evidence type="ECO:0000256" key="11">
    <source>
        <dbReference type="SAM" id="SignalP"/>
    </source>
</evidence>
<comment type="similarity">
    <text evidence="1 9">Belongs to the peptidase S11 family.</text>
</comment>
<sequence>MKKVTKLALTLMASLGMVAVTSQKPTHASRVYRTQTTRQARPMRQQQVHQTRVTQQRQVKPVKVQNNRKQPRIIKNRRLPRVSRHNTKSVNTQNNQQNNTQDNSTNQNNNDQNQGQQNQSNSLVGTYHLIHGHHYSLPKGKAGVAMDARTGQIVWAKHPNQKRLVASTAKLMTLYLAEQKLAKHPHAWYHKLHISRPLIAMGRNPAFDAFRFKAHKRYSVGDLFKATIIASDDNAAIRLGELVGGTNRNFIKMMNRQARKWHLRATFTSASGLENDDLAPYGYWVKGGYYSGNMVSAKSLAIIAYYLLKDYPSILKYTKINNYTEDGQNLHNANRNLPGQYWNRPNLYVDGLKTGYTPRAGLCLVGTGQKPGKDRLITVLLDDSGEFGEDNDLMNFVYKYSDLYNN</sequence>
<feature type="active site" description="Acyl-ester intermediate" evidence="7">
    <location>
        <position position="167"/>
    </location>
</feature>
<dbReference type="RefSeq" id="WP_133442457.1">
    <property type="nucleotide sequence ID" value="NZ_CP034726.1"/>
</dbReference>
<keyword evidence="3" id="KW-0378">Hydrolase</keyword>
<dbReference type="InterPro" id="IPR001967">
    <property type="entry name" value="Peptidase_S11_N"/>
</dbReference>
<feature type="compositionally biased region" description="Low complexity" evidence="10">
    <location>
        <begin position="91"/>
        <end position="119"/>
    </location>
</feature>
<accession>A0A4V1ALV3</accession>
<dbReference type="OrthoDB" id="9791132at2"/>